<dbReference type="AlphaFoldDB" id="A0A0F9KQ28"/>
<organism evidence="1">
    <name type="scientific">marine sediment metagenome</name>
    <dbReference type="NCBI Taxonomy" id="412755"/>
    <lineage>
        <taxon>unclassified sequences</taxon>
        <taxon>metagenomes</taxon>
        <taxon>ecological metagenomes</taxon>
    </lineage>
</organism>
<accession>A0A0F9KQ28</accession>
<protein>
    <submittedName>
        <fullName evidence="1">Uncharacterized protein</fullName>
    </submittedName>
</protein>
<name>A0A0F9KQ28_9ZZZZ</name>
<proteinExistence type="predicted"/>
<dbReference type="EMBL" id="LAZR01012981">
    <property type="protein sequence ID" value="KKM24173.1"/>
    <property type="molecule type" value="Genomic_DNA"/>
</dbReference>
<reference evidence="1" key="1">
    <citation type="journal article" date="2015" name="Nature">
        <title>Complex archaea that bridge the gap between prokaryotes and eukaryotes.</title>
        <authorList>
            <person name="Spang A."/>
            <person name="Saw J.H."/>
            <person name="Jorgensen S.L."/>
            <person name="Zaremba-Niedzwiedzka K."/>
            <person name="Martijn J."/>
            <person name="Lind A.E."/>
            <person name="van Eijk R."/>
            <person name="Schleper C."/>
            <person name="Guy L."/>
            <person name="Ettema T.J."/>
        </authorList>
    </citation>
    <scope>NUCLEOTIDE SEQUENCE</scope>
</reference>
<sequence>AIIKRFLKDETNTTEWWSDAAGSVEEV</sequence>
<evidence type="ECO:0000313" key="1">
    <source>
        <dbReference type="EMBL" id="KKM24173.1"/>
    </source>
</evidence>
<gene>
    <name evidence="1" type="ORF">LCGC14_1607800</name>
</gene>
<feature type="non-terminal residue" evidence="1">
    <location>
        <position position="1"/>
    </location>
</feature>
<comment type="caution">
    <text evidence="1">The sequence shown here is derived from an EMBL/GenBank/DDBJ whole genome shotgun (WGS) entry which is preliminary data.</text>
</comment>